<reference evidence="9 10" key="1">
    <citation type="submission" date="2014-10" db="EMBL/GenBank/DDBJ databases">
        <title>Genome sequence of Erwinia typographi M043b.</title>
        <authorList>
            <person name="Chan K.-G."/>
            <person name="Tan W.-S."/>
        </authorList>
    </citation>
    <scope>NUCLEOTIDE SEQUENCE [LARGE SCALE GENOMIC DNA]</scope>
    <source>
        <strain evidence="9 10">M043b</strain>
    </source>
</reference>
<proteinExistence type="inferred from homology"/>
<keyword evidence="7" id="KW-0238">DNA-binding</keyword>
<evidence type="ECO:0000313" key="9">
    <source>
        <dbReference type="EMBL" id="KGT87125.1"/>
    </source>
</evidence>
<comment type="caution">
    <text evidence="9">The sequence shown here is derived from an EMBL/GenBank/DDBJ whole genome shotgun (WGS) entry which is preliminary data.</text>
</comment>
<dbReference type="InterPro" id="IPR042073">
    <property type="entry name" value="TraM_DNA-bd"/>
</dbReference>
<dbReference type="Pfam" id="PF05261">
    <property type="entry name" value="Tra_M"/>
    <property type="match status" value="1"/>
</dbReference>
<evidence type="ECO:0000256" key="8">
    <source>
        <dbReference type="ARBA" id="ARBA00023163"/>
    </source>
</evidence>
<comment type="subcellular location">
    <subcellularLocation>
        <location evidence="1">Cytoplasm</location>
    </subcellularLocation>
</comment>
<keyword evidence="6" id="KW-0805">Transcription regulation</keyword>
<evidence type="ECO:0000256" key="7">
    <source>
        <dbReference type="ARBA" id="ARBA00023125"/>
    </source>
</evidence>
<keyword evidence="5" id="KW-0184">Conjugation</keyword>
<dbReference type="OrthoDB" id="6608258at2"/>
<accession>A0A0A3YKG7</accession>
<dbReference type="GO" id="GO:0003677">
    <property type="term" value="F:DNA binding"/>
    <property type="evidence" value="ECO:0007669"/>
    <property type="project" value="UniProtKB-KW"/>
</dbReference>
<evidence type="ECO:0000256" key="6">
    <source>
        <dbReference type="ARBA" id="ARBA00023015"/>
    </source>
</evidence>
<dbReference type="AlphaFoldDB" id="A0A0A3YKG7"/>
<dbReference type="SUPFAM" id="SSF47729">
    <property type="entry name" value="IHF-like DNA-binding proteins"/>
    <property type="match status" value="1"/>
</dbReference>
<evidence type="ECO:0000256" key="4">
    <source>
        <dbReference type="ARBA" id="ARBA00022490"/>
    </source>
</evidence>
<dbReference type="Proteomes" id="UP000030351">
    <property type="component" value="Unassembled WGS sequence"/>
</dbReference>
<evidence type="ECO:0000313" key="10">
    <source>
        <dbReference type="Proteomes" id="UP000030351"/>
    </source>
</evidence>
<keyword evidence="4" id="KW-0963">Cytoplasm</keyword>
<dbReference type="Gene3D" id="1.10.10.450">
    <property type="entry name" value="TraM protein, DNA-binding"/>
    <property type="match status" value="1"/>
</dbReference>
<name>A0A0A3YKG7_9GAMM</name>
<dbReference type="EMBL" id="JRUQ01000078">
    <property type="protein sequence ID" value="KGT87125.1"/>
    <property type="molecule type" value="Genomic_DNA"/>
</dbReference>
<evidence type="ECO:0000256" key="1">
    <source>
        <dbReference type="ARBA" id="ARBA00004496"/>
    </source>
</evidence>
<evidence type="ECO:0000256" key="5">
    <source>
        <dbReference type="ARBA" id="ARBA00022971"/>
    </source>
</evidence>
<dbReference type="GO" id="GO:0005737">
    <property type="term" value="C:cytoplasm"/>
    <property type="evidence" value="ECO:0007669"/>
    <property type="project" value="UniProtKB-SubCell"/>
</dbReference>
<dbReference type="RefSeq" id="WP_034898625.1">
    <property type="nucleotide sequence ID" value="NZ_JRUQ01000078.1"/>
</dbReference>
<organism evidence="9 10">
    <name type="scientific">Erwinia typographi</name>
    <dbReference type="NCBI Taxonomy" id="371042"/>
    <lineage>
        <taxon>Bacteria</taxon>
        <taxon>Pseudomonadati</taxon>
        <taxon>Pseudomonadota</taxon>
        <taxon>Gammaproteobacteria</taxon>
        <taxon>Enterobacterales</taxon>
        <taxon>Erwiniaceae</taxon>
        <taxon>Erwinia</taxon>
    </lineage>
</organism>
<dbReference type="InterPro" id="IPR007925">
    <property type="entry name" value="TRelaxosome_TraM"/>
</dbReference>
<evidence type="ECO:0000256" key="2">
    <source>
        <dbReference type="ARBA" id="ARBA00008859"/>
    </source>
</evidence>
<keyword evidence="8" id="KW-0804">Transcription</keyword>
<protein>
    <recommendedName>
        <fullName evidence="3">Relaxosome protein TraM</fullName>
    </recommendedName>
</protein>
<comment type="similarity">
    <text evidence="2">Belongs to the relaxosome TraM family.</text>
</comment>
<evidence type="ECO:0000256" key="3">
    <source>
        <dbReference type="ARBA" id="ARBA00020534"/>
    </source>
</evidence>
<gene>
    <name evidence="9" type="ORF">NG99_24055</name>
</gene>
<dbReference type="Gene3D" id="1.10.287.2320">
    <property type="match status" value="1"/>
</dbReference>
<dbReference type="InterPro" id="IPR010992">
    <property type="entry name" value="IHF-like_DNA-bd_dom_sf"/>
</dbReference>
<keyword evidence="10" id="KW-1185">Reference proteome</keyword>
<sequence>MPRQHIYLSQKAIDEIRRIVDERQAEGASSSEANISSVTSELIDIGLRVVMMRDKEKDNSKNSEYLYRKAVLEESVKARMVSQEMLRIIFNLEDVKSDSRYNYSGLIEDLKQRIEKRVNNVLGDDDA</sequence>